<dbReference type="GO" id="GO:0008771">
    <property type="term" value="F:[citrate (pro-3S)-lyase] ligase activity"/>
    <property type="evidence" value="ECO:0007669"/>
    <property type="project" value="UniProtKB-EC"/>
</dbReference>
<dbReference type="Gene3D" id="3.40.50.620">
    <property type="entry name" value="HUPs"/>
    <property type="match status" value="1"/>
</dbReference>
<comment type="function">
    <text evidence="3">Acetylation of prosthetic group (2-(5''-phosphoribosyl)-3'-dephosphocoenzyme-A) of the gamma subunit of citrate lyase.</text>
</comment>
<dbReference type="PANTHER" id="PTHR40599">
    <property type="entry name" value="[CITRATE [PRO-3S]-LYASE] LIGASE"/>
    <property type="match status" value="1"/>
</dbReference>
<dbReference type="RefSeq" id="WP_249512389.1">
    <property type="nucleotide sequence ID" value="NZ_CP093365.1"/>
</dbReference>
<keyword evidence="3 5" id="KW-0436">Ligase</keyword>
<dbReference type="InterPro" id="IPR005216">
    <property type="entry name" value="Citrate_lyase_ligase"/>
</dbReference>
<evidence type="ECO:0000259" key="4">
    <source>
        <dbReference type="SMART" id="SM00764"/>
    </source>
</evidence>
<dbReference type="PIRSF" id="PIRSF005751">
    <property type="entry name" value="Acet_citr_lig"/>
    <property type="match status" value="1"/>
</dbReference>
<dbReference type="SMART" id="SM00764">
    <property type="entry name" value="Citrate_ly_lig"/>
    <property type="match status" value="1"/>
</dbReference>
<gene>
    <name evidence="5" type="primary">citC</name>
    <name evidence="5" type="ORF">MOO47_05080</name>
</gene>
<keyword evidence="2 3" id="KW-0067">ATP-binding</keyword>
<dbReference type="Proteomes" id="UP000831947">
    <property type="component" value="Chromosome"/>
</dbReference>
<feature type="domain" description="Citrate lyase ligase C-terminal" evidence="4">
    <location>
        <begin position="151"/>
        <end position="332"/>
    </location>
</feature>
<dbReference type="SUPFAM" id="SSF52374">
    <property type="entry name" value="Nucleotidylyl transferase"/>
    <property type="match status" value="1"/>
</dbReference>
<evidence type="ECO:0000256" key="2">
    <source>
        <dbReference type="ARBA" id="ARBA00022840"/>
    </source>
</evidence>
<evidence type="ECO:0000313" key="5">
    <source>
        <dbReference type="EMBL" id="UQS83162.1"/>
    </source>
</evidence>
<dbReference type="Pfam" id="PF08218">
    <property type="entry name" value="Citrate_ly_lig"/>
    <property type="match status" value="1"/>
</dbReference>
<dbReference type="NCBIfam" id="TIGR00124">
    <property type="entry name" value="cit_ly_ligase"/>
    <property type="match status" value="1"/>
</dbReference>
<protein>
    <recommendedName>
        <fullName evidence="3">[Citrate [pro-3S]-lyase] ligase</fullName>
        <ecNumber evidence="3">6.2.1.22</ecNumber>
    </recommendedName>
</protein>
<evidence type="ECO:0000256" key="3">
    <source>
        <dbReference type="PIRNR" id="PIRNR005751"/>
    </source>
</evidence>
<reference evidence="5 6" key="1">
    <citation type="journal article" date="2022" name="Int. J. Syst. Evol. Microbiol.">
        <title>Apilactobacillus apisilvae sp. nov., Nicolia spurrieriana gen. nov. sp. nov., Bombilactobacillus folatiphilus sp. nov. and Bombilactobacillus thymidiniphilus sp. nov., four new lactic acid bacterial isolates from stingless bees Tetragonula carbonaria and Austroplebeia australis.</title>
        <authorList>
            <person name="Oliphant S.A."/>
            <person name="Watson-Haigh N.S."/>
            <person name="Sumby K.M."/>
            <person name="Gardner J."/>
            <person name="Groom S."/>
            <person name="Jiranek V."/>
        </authorList>
    </citation>
    <scope>NUCLEOTIDE SEQUENCE [LARGE SCALE GENOMIC DNA]</scope>
    <source>
        <strain evidence="5 6">SG4_A1</strain>
    </source>
</reference>
<evidence type="ECO:0000256" key="1">
    <source>
        <dbReference type="ARBA" id="ARBA00022741"/>
    </source>
</evidence>
<comment type="catalytic activity">
    <reaction evidence="3">
        <text>holo-[citrate lyase ACP] + acetate + ATP = acetyl-[citrate lyase ACP] + AMP + diphosphate</text>
        <dbReference type="Rhea" id="RHEA:23788"/>
        <dbReference type="Rhea" id="RHEA-COMP:10158"/>
        <dbReference type="Rhea" id="RHEA-COMP:13710"/>
        <dbReference type="ChEBI" id="CHEBI:30089"/>
        <dbReference type="ChEBI" id="CHEBI:30616"/>
        <dbReference type="ChEBI" id="CHEBI:33019"/>
        <dbReference type="ChEBI" id="CHEBI:82683"/>
        <dbReference type="ChEBI" id="CHEBI:137976"/>
        <dbReference type="ChEBI" id="CHEBI:456215"/>
        <dbReference type="EC" id="6.2.1.22"/>
    </reaction>
</comment>
<keyword evidence="6" id="KW-1185">Reference proteome</keyword>
<dbReference type="EMBL" id="CP093365">
    <property type="protein sequence ID" value="UQS83162.1"/>
    <property type="molecule type" value="Genomic_DNA"/>
</dbReference>
<name>A0ABY4PBV3_9LACO</name>
<dbReference type="NCBIfam" id="TIGR00125">
    <property type="entry name" value="cyt_tran_rel"/>
    <property type="match status" value="1"/>
</dbReference>
<evidence type="ECO:0000313" key="6">
    <source>
        <dbReference type="Proteomes" id="UP000831947"/>
    </source>
</evidence>
<dbReference type="EC" id="6.2.1.22" evidence="3"/>
<sequence length="352" mass="40070">MEVIKDLYLLNSAVKKQWESFLQQHGIDNFNNAETKYLNQTVGLFDEHDQLVGTGSIAQNVMKYVAIEVHGEIHAGVRFNKIISALIQRLDQAQISHYFVFTKIKYVSSFKHIGFHCLAQVPQGALLESGFPTIKNYLAQLSQPNSEQQQVAAIVINANPFTKGHRYLIEKAAQENDLVYVIVVQQNASLFTTPQRLYLVRLGVQDLMNVKVIDGGEYTVSFATFPAYFLTSSDAVIDYQTRLDAQLFKNWFVPALQIKRRYLGTEPTSHTTRLYNDNLQAILQPEVEVLVVPRYQLADGQIVSAFQVRHYLVTQNLEQIARLVPATTFDFIKAHWAILQQRIQKGWHGNGN</sequence>
<organism evidence="5 6">
    <name type="scientific">Bombilactobacillus thymidiniphilus</name>
    <dbReference type="NCBI Taxonomy" id="2923363"/>
    <lineage>
        <taxon>Bacteria</taxon>
        <taxon>Bacillati</taxon>
        <taxon>Bacillota</taxon>
        <taxon>Bacilli</taxon>
        <taxon>Lactobacillales</taxon>
        <taxon>Lactobacillaceae</taxon>
        <taxon>Bombilactobacillus</taxon>
    </lineage>
</organism>
<dbReference type="InterPro" id="IPR013166">
    <property type="entry name" value="Citrate_lyase_ligase_C"/>
</dbReference>
<dbReference type="InterPro" id="IPR004821">
    <property type="entry name" value="Cyt_trans-like"/>
</dbReference>
<dbReference type="InterPro" id="IPR014729">
    <property type="entry name" value="Rossmann-like_a/b/a_fold"/>
</dbReference>
<accession>A0ABY4PBV3</accession>
<proteinExistence type="predicted"/>
<keyword evidence="1 3" id="KW-0547">Nucleotide-binding</keyword>
<dbReference type="PANTHER" id="PTHR40599:SF1">
    <property type="entry name" value="[CITRATE [PRO-3S]-LYASE] LIGASE"/>
    <property type="match status" value="1"/>
</dbReference>